<evidence type="ECO:0000259" key="1">
    <source>
        <dbReference type="Pfam" id="PF14437"/>
    </source>
</evidence>
<dbReference type="AlphaFoldDB" id="A0A2G9YSC2"/>
<gene>
    <name evidence="2" type="ORF">COX38_02275</name>
</gene>
<protein>
    <recommendedName>
        <fullName evidence="1">MafB19-like deaminase domain-containing protein</fullName>
    </recommendedName>
</protein>
<dbReference type="GO" id="GO:0002100">
    <property type="term" value="P:tRNA wobble adenosine to inosine editing"/>
    <property type="evidence" value="ECO:0007669"/>
    <property type="project" value="InterPro"/>
</dbReference>
<organism evidence="2 3">
    <name type="scientific">Candidatus Nealsonbacteria bacterium CG23_combo_of_CG06-09_8_20_14_all_39_25</name>
    <dbReference type="NCBI Taxonomy" id="1974723"/>
    <lineage>
        <taxon>Bacteria</taxon>
        <taxon>Candidatus Nealsoniibacteriota</taxon>
    </lineage>
</organism>
<dbReference type="InterPro" id="IPR016193">
    <property type="entry name" value="Cytidine_deaminase-like"/>
</dbReference>
<feature type="domain" description="MafB19-like deaminase" evidence="1">
    <location>
        <begin position="11"/>
        <end position="64"/>
    </location>
</feature>
<dbReference type="Gene3D" id="3.40.140.10">
    <property type="entry name" value="Cytidine Deaminase, domain 2"/>
    <property type="match status" value="1"/>
</dbReference>
<dbReference type="Proteomes" id="UP000229054">
    <property type="component" value="Unassembled WGS sequence"/>
</dbReference>
<dbReference type="InterPro" id="IPR058535">
    <property type="entry name" value="MafB19-deam"/>
</dbReference>
<name>A0A2G9YSC2_9BACT</name>
<sequence>MDLLNQFEDKFKGEKSLKDFTLYVPFDPCPMCLCRLIFVGISRVYFPIFDTDGGGVQILNKLPLAWKKMAKNCKFELVPCSLELKKIADFLLNKTWPEDQDLWRKIFNF</sequence>
<accession>A0A2G9YSC2</accession>
<dbReference type="GO" id="GO:0008251">
    <property type="term" value="F:tRNA-specific adenosine deaminase activity"/>
    <property type="evidence" value="ECO:0007669"/>
    <property type="project" value="InterPro"/>
</dbReference>
<comment type="caution">
    <text evidence="2">The sequence shown here is derived from an EMBL/GenBank/DDBJ whole genome shotgun (WGS) entry which is preliminary data.</text>
</comment>
<dbReference type="EMBL" id="PCRN01000074">
    <property type="protein sequence ID" value="PIP22140.1"/>
    <property type="molecule type" value="Genomic_DNA"/>
</dbReference>
<dbReference type="SUPFAM" id="SSF53927">
    <property type="entry name" value="Cytidine deaminase-like"/>
    <property type="match status" value="1"/>
</dbReference>
<evidence type="ECO:0000313" key="2">
    <source>
        <dbReference type="EMBL" id="PIP22140.1"/>
    </source>
</evidence>
<evidence type="ECO:0000313" key="3">
    <source>
        <dbReference type="Proteomes" id="UP000229054"/>
    </source>
</evidence>
<dbReference type="Pfam" id="PF14437">
    <property type="entry name" value="MafB19-deam"/>
    <property type="match status" value="1"/>
</dbReference>
<reference evidence="2 3" key="1">
    <citation type="submission" date="2017-09" db="EMBL/GenBank/DDBJ databases">
        <title>Depth-based differentiation of microbial function through sediment-hosted aquifers and enrichment of novel symbionts in the deep terrestrial subsurface.</title>
        <authorList>
            <person name="Probst A.J."/>
            <person name="Ladd B."/>
            <person name="Jarett J.K."/>
            <person name="Geller-Mcgrath D.E."/>
            <person name="Sieber C.M."/>
            <person name="Emerson J.B."/>
            <person name="Anantharaman K."/>
            <person name="Thomas B.C."/>
            <person name="Malmstrom R."/>
            <person name="Stieglmeier M."/>
            <person name="Klingl A."/>
            <person name="Woyke T."/>
            <person name="Ryan C.M."/>
            <person name="Banfield J.F."/>
        </authorList>
    </citation>
    <scope>NUCLEOTIDE SEQUENCE [LARGE SCALE GENOMIC DNA]</scope>
    <source>
        <strain evidence="2">CG23_combo_of_CG06-09_8_20_14_all_39_25</strain>
    </source>
</reference>
<proteinExistence type="predicted"/>